<dbReference type="Gene3D" id="3.40.50.10600">
    <property type="entry name" value="SpoIIaa-like domains"/>
    <property type="match status" value="2"/>
</dbReference>
<evidence type="ECO:0000313" key="2">
    <source>
        <dbReference type="Proteomes" id="UP000605733"/>
    </source>
</evidence>
<comment type="caution">
    <text evidence="1">The sequence shown here is derived from an EMBL/GenBank/DDBJ whole genome shotgun (WGS) entry which is preliminary data.</text>
</comment>
<dbReference type="InterPro" id="IPR021866">
    <property type="entry name" value="SpoIIAA-like"/>
</dbReference>
<dbReference type="InterPro" id="IPR038396">
    <property type="entry name" value="SpoIIAA-like_sf"/>
</dbReference>
<proteinExistence type="predicted"/>
<protein>
    <recommendedName>
        <fullName evidence="3">STAS/SEC14 domain-containing protein</fullName>
    </recommendedName>
</protein>
<dbReference type="EMBL" id="BMIX01000002">
    <property type="protein sequence ID" value="GGG27478.1"/>
    <property type="molecule type" value="Genomic_DNA"/>
</dbReference>
<keyword evidence="2" id="KW-1185">Reference proteome</keyword>
<dbReference type="Proteomes" id="UP000605733">
    <property type="component" value="Unassembled WGS sequence"/>
</dbReference>
<evidence type="ECO:0008006" key="3">
    <source>
        <dbReference type="Google" id="ProtNLM"/>
    </source>
</evidence>
<dbReference type="InterPro" id="IPR036513">
    <property type="entry name" value="STAS_dom_sf"/>
</dbReference>
<name>A0ABQ1WF65_9FLAO</name>
<dbReference type="SUPFAM" id="SSF52091">
    <property type="entry name" value="SpoIIaa-like"/>
    <property type="match status" value="2"/>
</dbReference>
<reference evidence="2" key="1">
    <citation type="journal article" date="2019" name="Int. J. Syst. Evol. Microbiol.">
        <title>The Global Catalogue of Microorganisms (GCM) 10K type strain sequencing project: providing services to taxonomists for standard genome sequencing and annotation.</title>
        <authorList>
            <consortium name="The Broad Institute Genomics Platform"/>
            <consortium name="The Broad Institute Genome Sequencing Center for Infectious Disease"/>
            <person name="Wu L."/>
            <person name="Ma J."/>
        </authorList>
    </citation>
    <scope>NUCLEOTIDE SEQUENCE [LARGE SCALE GENOMIC DNA]</scope>
    <source>
        <strain evidence="2">CGMCC 1.15422</strain>
    </source>
</reference>
<sequence length="250" mass="28883">MLNLKKIKNYDIYSFEISGGISESEMHDFIELLETKANTKKIKILGIYKDFPGFENFKAFNETLKLKAKAFNAIEKYAILTDKSWLEALLPIGNAFTPNLPIKSFKLNERAEAIEWLDDDLNNTVTAREHLTNMEIEKISGTHIYRFVIDERTDEAGVEALYEIFENEEKEEIKLLAILKNFKAYKDINVLLSGIKADFSALNKVTKYAILTDEKWVANIAELEGKIFKKIAVKAFPLDQEHRAMDWLKY</sequence>
<accession>A0ABQ1WF65</accession>
<dbReference type="Pfam" id="PF11964">
    <property type="entry name" value="SpoIIAA-like"/>
    <property type="match status" value="2"/>
</dbReference>
<organism evidence="1 2">
    <name type="scientific">Christiangramia forsetii</name>
    <dbReference type="NCBI Taxonomy" id="411153"/>
    <lineage>
        <taxon>Bacteria</taxon>
        <taxon>Pseudomonadati</taxon>
        <taxon>Bacteroidota</taxon>
        <taxon>Flavobacteriia</taxon>
        <taxon>Flavobacteriales</taxon>
        <taxon>Flavobacteriaceae</taxon>
        <taxon>Christiangramia</taxon>
    </lineage>
</organism>
<evidence type="ECO:0000313" key="1">
    <source>
        <dbReference type="EMBL" id="GGG27478.1"/>
    </source>
</evidence>
<gene>
    <name evidence="1" type="ORF">GCM10011532_08580</name>
</gene>
<dbReference type="RefSeq" id="WP_011707973.1">
    <property type="nucleotide sequence ID" value="NZ_BMIX01000002.1"/>
</dbReference>